<accession>A0A8S3RE96</accession>
<sequence length="607" mass="69864">MPIIAALILTELIIQAIKTKSPLYVALMDARKAFDIVWHLGLMREMHKFGLTGDNWLFFKRWYENLKSKIKWKGLLSNSIEEQQGVRQGGIWSPTAYKIFINSLLQTFERNQLGACIGPIYCGIPTVADDVALISTDPYELQTMLNVQADHANKLRYLLSEQKSTILVYNDKLPKSWSLNGKSVTLSESAVHLGIDRNITKNAGVKEVVNKRRIPIEGEIHKKILKTFGNIIRNDKSVEREIAFRQLAMKDEKSGSWFTKLHNLTVIYGLPSPYDIIENPPSKISWNRLVNNCINNHFLQNLKKEAKEKSSLKYINFNDSNIGTVHNIWKSSGTDPYSINMAAIKVKIATGIMILQYQRSRFSKNCISAICPLCNIEPEDMTHFILKCEKLSSIRNRFMQELKSLLVDCNKPPLLIQELFDDKENLLHLIIDCTSYHFLTYKEQVRIETLTRGEDDDFIMAKYFSKKVLTHATEDEQKEFIVNSMKNLREKKLNRLSNGQENELTNKDATVEKSKDEHKFIEHHSNAANAKDTDGDVREDYATSAKDKVVLGETTQENEDIITILDGPKHNLLTKLVSIEEIHKQWLQVDTERLEVDKRRLEVEKLR</sequence>
<dbReference type="EMBL" id="CAJPWZ010001046">
    <property type="protein sequence ID" value="CAG2206286.1"/>
    <property type="molecule type" value="Genomic_DNA"/>
</dbReference>
<proteinExistence type="predicted"/>
<evidence type="ECO:0000313" key="3">
    <source>
        <dbReference type="Proteomes" id="UP000683360"/>
    </source>
</evidence>
<organism evidence="2 3">
    <name type="scientific">Mytilus edulis</name>
    <name type="common">Blue mussel</name>
    <dbReference type="NCBI Taxonomy" id="6550"/>
    <lineage>
        <taxon>Eukaryota</taxon>
        <taxon>Metazoa</taxon>
        <taxon>Spiralia</taxon>
        <taxon>Lophotrochozoa</taxon>
        <taxon>Mollusca</taxon>
        <taxon>Bivalvia</taxon>
        <taxon>Autobranchia</taxon>
        <taxon>Pteriomorphia</taxon>
        <taxon>Mytilida</taxon>
        <taxon>Mytiloidea</taxon>
        <taxon>Mytilidae</taxon>
        <taxon>Mytilinae</taxon>
        <taxon>Mytilus</taxon>
    </lineage>
</organism>
<evidence type="ECO:0000259" key="1">
    <source>
        <dbReference type="PROSITE" id="PS50878"/>
    </source>
</evidence>
<dbReference type="Pfam" id="PF00078">
    <property type="entry name" value="RVT_1"/>
    <property type="match status" value="1"/>
</dbReference>
<dbReference type="InterPro" id="IPR000477">
    <property type="entry name" value="RT_dom"/>
</dbReference>
<gene>
    <name evidence="2" type="ORF">MEDL_20718</name>
</gene>
<comment type="caution">
    <text evidence="2">The sequence shown here is derived from an EMBL/GenBank/DDBJ whole genome shotgun (WGS) entry which is preliminary data.</text>
</comment>
<dbReference type="OrthoDB" id="6131045at2759"/>
<keyword evidence="3" id="KW-1185">Reference proteome</keyword>
<name>A0A8S3RE96_MYTED</name>
<reference evidence="2" key="1">
    <citation type="submission" date="2021-03" db="EMBL/GenBank/DDBJ databases">
        <authorList>
            <person name="Bekaert M."/>
        </authorList>
    </citation>
    <scope>NUCLEOTIDE SEQUENCE</scope>
</reference>
<dbReference type="Proteomes" id="UP000683360">
    <property type="component" value="Unassembled WGS sequence"/>
</dbReference>
<dbReference type="PANTHER" id="PTHR47027">
    <property type="entry name" value="REVERSE TRANSCRIPTASE DOMAIN-CONTAINING PROTEIN"/>
    <property type="match status" value="1"/>
</dbReference>
<dbReference type="AlphaFoldDB" id="A0A8S3RE96"/>
<evidence type="ECO:0000313" key="2">
    <source>
        <dbReference type="EMBL" id="CAG2206286.1"/>
    </source>
</evidence>
<dbReference type="PANTHER" id="PTHR47027:SF20">
    <property type="entry name" value="REVERSE TRANSCRIPTASE-LIKE PROTEIN WITH RNA-DIRECTED DNA POLYMERASE DOMAIN"/>
    <property type="match status" value="1"/>
</dbReference>
<protein>
    <recommendedName>
        <fullName evidence="1">Reverse transcriptase domain-containing protein</fullName>
    </recommendedName>
</protein>
<dbReference type="PROSITE" id="PS50878">
    <property type="entry name" value="RT_POL"/>
    <property type="match status" value="1"/>
</dbReference>
<feature type="domain" description="Reverse transcriptase" evidence="1">
    <location>
        <begin position="1"/>
        <end position="184"/>
    </location>
</feature>